<sequence length="273" mass="30182">MGKSPGKWIKSLILGRKSSKSKLSRGNDASVLIQKDEENSGTYGDYQVPSTNMEAGTLLVLKWRGSEHGATAKLQKEGFTFPFAQRDENAEENMKLGSEGDPERIRHETAATKAQAAFRGYLNLVLCCLFSTDASVVFLKARRAFRTLKGIIRLQALFRGRLVRRQAIATLCCVHAIVKLQALVRGHKVRCSTVGIEVRNACNMGKVQGAMFRFFWNICINSSGEADKNVFVQKLLALSSGTIPLSLHYSPEEPNSSWSGWSAGQGHTYRNPI</sequence>
<proteinExistence type="inferred from homology"/>
<dbReference type="InterPro" id="IPR000048">
    <property type="entry name" value="IQ_motif_EF-hand-BS"/>
</dbReference>
<protein>
    <recommendedName>
        <fullName evidence="5">DUF4005 domain-containing protein</fullName>
    </recommendedName>
</protein>
<dbReference type="PANTHER" id="PTHR32295">
    <property type="entry name" value="IQ-DOMAIN 5-RELATED"/>
    <property type="match status" value="1"/>
</dbReference>
<evidence type="ECO:0000256" key="2">
    <source>
        <dbReference type="ARBA" id="ARBA00024341"/>
    </source>
</evidence>
<organism evidence="3 4">
    <name type="scientific">Hevea brasiliensis</name>
    <name type="common">Para rubber tree</name>
    <name type="synonym">Siphonia brasiliensis</name>
    <dbReference type="NCBI Taxonomy" id="3981"/>
    <lineage>
        <taxon>Eukaryota</taxon>
        <taxon>Viridiplantae</taxon>
        <taxon>Streptophyta</taxon>
        <taxon>Embryophyta</taxon>
        <taxon>Tracheophyta</taxon>
        <taxon>Spermatophyta</taxon>
        <taxon>Magnoliopsida</taxon>
        <taxon>eudicotyledons</taxon>
        <taxon>Gunneridae</taxon>
        <taxon>Pentapetalae</taxon>
        <taxon>rosids</taxon>
        <taxon>fabids</taxon>
        <taxon>Malpighiales</taxon>
        <taxon>Euphorbiaceae</taxon>
        <taxon>Crotonoideae</taxon>
        <taxon>Micrandreae</taxon>
        <taxon>Hevea</taxon>
    </lineage>
</organism>
<dbReference type="PROSITE" id="PS50096">
    <property type="entry name" value="IQ"/>
    <property type="match status" value="2"/>
</dbReference>
<name>A0A6A6LGS5_HEVBR</name>
<dbReference type="AlphaFoldDB" id="A0A6A6LGS5"/>
<dbReference type="Pfam" id="PF00612">
    <property type="entry name" value="IQ"/>
    <property type="match status" value="3"/>
</dbReference>
<accession>A0A6A6LGS5</accession>
<dbReference type="SMART" id="SM00015">
    <property type="entry name" value="IQ"/>
    <property type="match status" value="3"/>
</dbReference>
<dbReference type="PANTHER" id="PTHR32295:SF269">
    <property type="entry name" value="PROTEIN IQ-DOMAIN 28"/>
    <property type="match status" value="1"/>
</dbReference>
<evidence type="ECO:0000313" key="4">
    <source>
        <dbReference type="Proteomes" id="UP000467840"/>
    </source>
</evidence>
<keyword evidence="1" id="KW-0112">Calmodulin-binding</keyword>
<comment type="caution">
    <text evidence="3">The sequence shown here is derived from an EMBL/GenBank/DDBJ whole genome shotgun (WGS) entry which is preliminary data.</text>
</comment>
<dbReference type="GO" id="GO:0005516">
    <property type="term" value="F:calmodulin binding"/>
    <property type="evidence" value="ECO:0007669"/>
    <property type="project" value="UniProtKB-KW"/>
</dbReference>
<evidence type="ECO:0000313" key="3">
    <source>
        <dbReference type="EMBL" id="KAF2298799.1"/>
    </source>
</evidence>
<comment type="similarity">
    <text evidence="2">Belongs to the IQD family.</text>
</comment>
<gene>
    <name evidence="3" type="ORF">GH714_027973</name>
</gene>
<evidence type="ECO:0008006" key="5">
    <source>
        <dbReference type="Google" id="ProtNLM"/>
    </source>
</evidence>
<dbReference type="EMBL" id="JAAGAX010000011">
    <property type="protein sequence ID" value="KAF2298799.1"/>
    <property type="molecule type" value="Genomic_DNA"/>
</dbReference>
<keyword evidence="4" id="KW-1185">Reference proteome</keyword>
<reference evidence="3 4" key="1">
    <citation type="journal article" date="2020" name="Mol. Plant">
        <title>The Chromosome-Based Rubber Tree Genome Provides New Insights into Spurge Genome Evolution and Rubber Biosynthesis.</title>
        <authorList>
            <person name="Liu J."/>
            <person name="Shi C."/>
            <person name="Shi C.C."/>
            <person name="Li W."/>
            <person name="Zhang Q.J."/>
            <person name="Zhang Y."/>
            <person name="Li K."/>
            <person name="Lu H.F."/>
            <person name="Shi C."/>
            <person name="Zhu S.T."/>
            <person name="Xiao Z.Y."/>
            <person name="Nan H."/>
            <person name="Yue Y."/>
            <person name="Zhu X.G."/>
            <person name="Wu Y."/>
            <person name="Hong X.N."/>
            <person name="Fan G.Y."/>
            <person name="Tong Y."/>
            <person name="Zhang D."/>
            <person name="Mao C.L."/>
            <person name="Liu Y.L."/>
            <person name="Hao S.J."/>
            <person name="Liu W.Q."/>
            <person name="Lv M.Q."/>
            <person name="Zhang H.B."/>
            <person name="Liu Y."/>
            <person name="Hu-Tang G.R."/>
            <person name="Wang J.P."/>
            <person name="Wang J.H."/>
            <person name="Sun Y.H."/>
            <person name="Ni S.B."/>
            <person name="Chen W.B."/>
            <person name="Zhang X.C."/>
            <person name="Jiao Y.N."/>
            <person name="Eichler E.E."/>
            <person name="Li G.H."/>
            <person name="Liu X."/>
            <person name="Gao L.Z."/>
        </authorList>
    </citation>
    <scope>NUCLEOTIDE SEQUENCE [LARGE SCALE GENOMIC DNA]</scope>
    <source>
        <strain evidence="4">cv. GT1</strain>
        <tissue evidence="3">Leaf</tissue>
    </source>
</reference>
<evidence type="ECO:0000256" key="1">
    <source>
        <dbReference type="ARBA" id="ARBA00022860"/>
    </source>
</evidence>
<dbReference type="Proteomes" id="UP000467840">
    <property type="component" value="Chromosome 1"/>
</dbReference>
<dbReference type="Gene3D" id="1.20.5.190">
    <property type="match status" value="1"/>
</dbReference>